<keyword evidence="2" id="KW-0472">Membrane</keyword>
<name>A0AAD9S0V8_PHOAM</name>
<proteinExistence type="predicted"/>
<dbReference type="Pfam" id="PF14610">
    <property type="entry name" value="Psg1"/>
    <property type="match status" value="1"/>
</dbReference>
<accession>A0AAD9S0V8</accession>
<evidence type="ECO:0000313" key="4">
    <source>
        <dbReference type="Proteomes" id="UP001265746"/>
    </source>
</evidence>
<evidence type="ECO:0000256" key="1">
    <source>
        <dbReference type="SAM" id="MobiDB-lite"/>
    </source>
</evidence>
<reference evidence="3" key="1">
    <citation type="submission" date="2023-06" db="EMBL/GenBank/DDBJ databases">
        <authorList>
            <person name="Noh H."/>
        </authorList>
    </citation>
    <scope>NUCLEOTIDE SEQUENCE</scope>
    <source>
        <strain evidence="3">DUCC20226</strain>
    </source>
</reference>
<dbReference type="EMBL" id="JAUJFL010000012">
    <property type="protein sequence ID" value="KAK2595998.1"/>
    <property type="molecule type" value="Genomic_DNA"/>
</dbReference>
<feature type="compositionally biased region" description="Basic and acidic residues" evidence="1">
    <location>
        <begin position="295"/>
        <end position="309"/>
    </location>
</feature>
<gene>
    <name evidence="3" type="ORF">N8I77_013510</name>
</gene>
<sequence length="332" mass="36123">MIFFRPEPFALAACLYTCVSSEPVVHPRHNPHKVWVTVDASGDAQTITPSVSGSTTVSEAPAYVTQTSVYTLTTASGVVRTSTGIAPVATATASSGAGAFYQCGNYLGWDAPFCQPRRGSVLKPGITYYVTWDPTHFASEDSLVAVQVRYSDNTGFTEDRNVSASTGYYIWHVDKDILSQNGRDGSDLTATLSLVEVETSDNGSNSSLEYSDGPSVIISKSAPSYNASPENSFENHGRTVAIAVSVTISAVLLVLAIFVIWSWRRHGHVCGIGCGAGKNRRNQQMRSSHSTYGWPEDKNREVELTDRESWGPTRGTNVFRAEIQRQEMQRGF</sequence>
<keyword evidence="4" id="KW-1185">Reference proteome</keyword>
<evidence type="ECO:0000256" key="2">
    <source>
        <dbReference type="SAM" id="Phobius"/>
    </source>
</evidence>
<keyword evidence="2" id="KW-0812">Transmembrane</keyword>
<dbReference type="Proteomes" id="UP001265746">
    <property type="component" value="Unassembled WGS sequence"/>
</dbReference>
<dbReference type="InterPro" id="IPR028000">
    <property type="entry name" value="Pma1"/>
</dbReference>
<comment type="caution">
    <text evidence="3">The sequence shown here is derived from an EMBL/GenBank/DDBJ whole genome shotgun (WGS) entry which is preliminary data.</text>
</comment>
<evidence type="ECO:0000313" key="3">
    <source>
        <dbReference type="EMBL" id="KAK2595998.1"/>
    </source>
</evidence>
<organism evidence="3 4">
    <name type="scientific">Phomopsis amygdali</name>
    <name type="common">Fusicoccum amygdali</name>
    <dbReference type="NCBI Taxonomy" id="1214568"/>
    <lineage>
        <taxon>Eukaryota</taxon>
        <taxon>Fungi</taxon>
        <taxon>Dikarya</taxon>
        <taxon>Ascomycota</taxon>
        <taxon>Pezizomycotina</taxon>
        <taxon>Sordariomycetes</taxon>
        <taxon>Sordariomycetidae</taxon>
        <taxon>Diaporthales</taxon>
        <taxon>Diaporthaceae</taxon>
        <taxon>Diaporthe</taxon>
    </lineage>
</organism>
<feature type="region of interest" description="Disordered" evidence="1">
    <location>
        <begin position="279"/>
        <end position="311"/>
    </location>
</feature>
<feature type="transmembrane region" description="Helical" evidence="2">
    <location>
        <begin position="240"/>
        <end position="261"/>
    </location>
</feature>
<dbReference type="AlphaFoldDB" id="A0AAD9S0V8"/>
<keyword evidence="2" id="KW-1133">Transmembrane helix</keyword>
<protein>
    <submittedName>
        <fullName evidence="3">Uncharacterized protein</fullName>
    </submittedName>
</protein>